<feature type="region of interest" description="Disordered" evidence="1">
    <location>
        <begin position="115"/>
        <end position="157"/>
    </location>
</feature>
<dbReference type="Pfam" id="PF14129">
    <property type="entry name" value="DUF4296"/>
    <property type="match status" value="1"/>
</dbReference>
<evidence type="ECO:0000313" key="4">
    <source>
        <dbReference type="Proteomes" id="UP000199492"/>
    </source>
</evidence>
<reference evidence="4" key="1">
    <citation type="submission" date="2016-10" db="EMBL/GenBank/DDBJ databases">
        <authorList>
            <person name="Varghese N."/>
            <person name="Submissions S."/>
        </authorList>
    </citation>
    <scope>NUCLEOTIDE SEQUENCE [LARGE SCALE GENOMIC DNA]</scope>
    <source>
        <strain evidence="4">DSM 15363</strain>
    </source>
</reference>
<accession>A0A1G7XXV3</accession>
<dbReference type="OrthoDB" id="1525222at2"/>
<dbReference type="PROSITE" id="PS51257">
    <property type="entry name" value="PROKAR_LIPOPROTEIN"/>
    <property type="match status" value="1"/>
</dbReference>
<dbReference type="AlphaFoldDB" id="A0A1G7XXV3"/>
<sequence>MLKRISIILILGFLILACDGPKKPKKPDNLISKAQMTDLLYDLYLVNAAKGVNRSTLEKNDLDPEVYILKKYKVDSTRFAESNTYYAFDTETYKEIVDNVKARLESEKKRFEDIKKKETDSIKKRRDSISEKRKTPKQSTEKSIDTTDLKNTKPKDS</sequence>
<dbReference type="InterPro" id="IPR025381">
    <property type="entry name" value="DUF4296"/>
</dbReference>
<protein>
    <recommendedName>
        <fullName evidence="2">DUF4296 domain-containing protein</fullName>
    </recommendedName>
</protein>
<dbReference type="Proteomes" id="UP000199492">
    <property type="component" value="Unassembled WGS sequence"/>
</dbReference>
<organism evidence="3 4">
    <name type="scientific">Winogradskyella thalassocola</name>
    <dbReference type="NCBI Taxonomy" id="262004"/>
    <lineage>
        <taxon>Bacteria</taxon>
        <taxon>Pseudomonadati</taxon>
        <taxon>Bacteroidota</taxon>
        <taxon>Flavobacteriia</taxon>
        <taxon>Flavobacteriales</taxon>
        <taxon>Flavobacteriaceae</taxon>
        <taxon>Winogradskyella</taxon>
    </lineage>
</organism>
<name>A0A1G7XXV3_9FLAO</name>
<evidence type="ECO:0000259" key="2">
    <source>
        <dbReference type="Pfam" id="PF14129"/>
    </source>
</evidence>
<feature type="domain" description="DUF4296" evidence="2">
    <location>
        <begin position="27"/>
        <end position="109"/>
    </location>
</feature>
<dbReference type="EMBL" id="FNCZ01000001">
    <property type="protein sequence ID" value="SDG88997.1"/>
    <property type="molecule type" value="Genomic_DNA"/>
</dbReference>
<gene>
    <name evidence="3" type="ORF">SAMN04489796_101863</name>
</gene>
<dbReference type="RefSeq" id="WP_092466332.1">
    <property type="nucleotide sequence ID" value="NZ_FNCZ01000001.1"/>
</dbReference>
<dbReference type="STRING" id="262004.SAMN04489796_101863"/>
<proteinExistence type="predicted"/>
<evidence type="ECO:0000256" key="1">
    <source>
        <dbReference type="SAM" id="MobiDB-lite"/>
    </source>
</evidence>
<evidence type="ECO:0000313" key="3">
    <source>
        <dbReference type="EMBL" id="SDG88997.1"/>
    </source>
</evidence>
<keyword evidence="4" id="KW-1185">Reference proteome</keyword>